<evidence type="ECO:0000256" key="5">
    <source>
        <dbReference type="ARBA" id="ARBA00023065"/>
    </source>
</evidence>
<keyword evidence="3 10" id="KW-0812">Transmembrane</keyword>
<dbReference type="AlphaFoldDB" id="A0A381YAS8"/>
<feature type="transmembrane region" description="Helical" evidence="10">
    <location>
        <begin position="310"/>
        <end position="332"/>
    </location>
</feature>
<evidence type="ECO:0000256" key="3">
    <source>
        <dbReference type="ARBA" id="ARBA00022692"/>
    </source>
</evidence>
<dbReference type="Gene3D" id="3.10.580.10">
    <property type="entry name" value="CBS-domain"/>
    <property type="match status" value="1"/>
</dbReference>
<feature type="non-terminal residue" evidence="12">
    <location>
        <position position="1"/>
    </location>
</feature>
<keyword evidence="6 10" id="KW-0472">Membrane</keyword>
<evidence type="ECO:0000256" key="10">
    <source>
        <dbReference type="SAM" id="Phobius"/>
    </source>
</evidence>
<evidence type="ECO:0000256" key="8">
    <source>
        <dbReference type="ARBA" id="ARBA00023214"/>
    </source>
</evidence>
<dbReference type="PROSITE" id="PS51371">
    <property type="entry name" value="CBS"/>
    <property type="match status" value="2"/>
</dbReference>
<reference evidence="12" key="1">
    <citation type="submission" date="2018-05" db="EMBL/GenBank/DDBJ databases">
        <authorList>
            <person name="Lanie J.A."/>
            <person name="Ng W.-L."/>
            <person name="Kazmierczak K.M."/>
            <person name="Andrzejewski T.M."/>
            <person name="Davidsen T.M."/>
            <person name="Wayne K.J."/>
            <person name="Tettelin H."/>
            <person name="Glass J.I."/>
            <person name="Rusch D."/>
            <person name="Podicherti R."/>
            <person name="Tsui H.-C.T."/>
            <person name="Winkler M.E."/>
        </authorList>
    </citation>
    <scope>NUCLEOTIDE SEQUENCE</scope>
</reference>
<feature type="transmembrane region" description="Helical" evidence="10">
    <location>
        <begin position="21"/>
        <end position="44"/>
    </location>
</feature>
<evidence type="ECO:0000313" key="12">
    <source>
        <dbReference type="EMBL" id="SVA74216.1"/>
    </source>
</evidence>
<organism evidence="12">
    <name type="scientific">marine metagenome</name>
    <dbReference type="NCBI Taxonomy" id="408172"/>
    <lineage>
        <taxon>unclassified sequences</taxon>
        <taxon>metagenomes</taxon>
        <taxon>ecological metagenomes</taxon>
    </lineage>
</organism>
<evidence type="ECO:0000259" key="11">
    <source>
        <dbReference type="PROSITE" id="PS51371"/>
    </source>
</evidence>
<dbReference type="Pfam" id="PF00571">
    <property type="entry name" value="CBS"/>
    <property type="match status" value="2"/>
</dbReference>
<keyword evidence="2" id="KW-0813">Transport</keyword>
<dbReference type="CDD" id="cd00400">
    <property type="entry name" value="Voltage_gated_ClC"/>
    <property type="match status" value="1"/>
</dbReference>
<dbReference type="PANTHER" id="PTHR43427">
    <property type="entry name" value="CHLORIDE CHANNEL PROTEIN CLC-E"/>
    <property type="match status" value="1"/>
</dbReference>
<proteinExistence type="predicted"/>
<evidence type="ECO:0000256" key="4">
    <source>
        <dbReference type="ARBA" id="ARBA00022989"/>
    </source>
</evidence>
<feature type="transmembrane region" description="Helical" evidence="10">
    <location>
        <begin position="163"/>
        <end position="188"/>
    </location>
</feature>
<feature type="transmembrane region" description="Helical" evidence="10">
    <location>
        <begin position="200"/>
        <end position="217"/>
    </location>
</feature>
<feature type="domain" description="CBS" evidence="11">
    <location>
        <begin position="521"/>
        <end position="581"/>
    </location>
</feature>
<evidence type="ECO:0000256" key="1">
    <source>
        <dbReference type="ARBA" id="ARBA00004141"/>
    </source>
</evidence>
<keyword evidence="9" id="KW-0407">Ion channel</keyword>
<dbReference type="GO" id="GO:0034707">
    <property type="term" value="C:chloride channel complex"/>
    <property type="evidence" value="ECO:0007669"/>
    <property type="project" value="UniProtKB-KW"/>
</dbReference>
<keyword evidence="4 10" id="KW-1133">Transmembrane helix</keyword>
<dbReference type="PRINTS" id="PR00762">
    <property type="entry name" value="CLCHANNEL"/>
</dbReference>
<feature type="transmembrane region" description="Helical" evidence="10">
    <location>
        <begin position="279"/>
        <end position="298"/>
    </location>
</feature>
<protein>
    <recommendedName>
        <fullName evidence="11">CBS domain-containing protein</fullName>
    </recommendedName>
</protein>
<dbReference type="Gene3D" id="1.10.3080.10">
    <property type="entry name" value="Clc chloride channel"/>
    <property type="match status" value="1"/>
</dbReference>
<dbReference type="Pfam" id="PF00654">
    <property type="entry name" value="Voltage_CLC"/>
    <property type="match status" value="1"/>
</dbReference>
<feature type="domain" description="CBS" evidence="11">
    <location>
        <begin position="456"/>
        <end position="514"/>
    </location>
</feature>
<feature type="transmembrane region" description="Helical" evidence="10">
    <location>
        <begin position="401"/>
        <end position="421"/>
    </location>
</feature>
<evidence type="ECO:0000256" key="7">
    <source>
        <dbReference type="ARBA" id="ARBA00023173"/>
    </source>
</evidence>
<evidence type="ECO:0000256" key="9">
    <source>
        <dbReference type="ARBA" id="ARBA00023303"/>
    </source>
</evidence>
<comment type="subcellular location">
    <subcellularLocation>
        <location evidence="1">Membrane</location>
        <topology evidence="1">Multi-pass membrane protein</topology>
    </subcellularLocation>
</comment>
<gene>
    <name evidence="12" type="ORF">METZ01_LOCUS127070</name>
</gene>
<name>A0A381YAS8_9ZZZZ</name>
<evidence type="ECO:0000256" key="6">
    <source>
        <dbReference type="ARBA" id="ARBA00023136"/>
    </source>
</evidence>
<dbReference type="GO" id="GO:0005254">
    <property type="term" value="F:chloride channel activity"/>
    <property type="evidence" value="ECO:0007669"/>
    <property type="project" value="UniProtKB-KW"/>
</dbReference>
<dbReference type="SUPFAM" id="SSF54631">
    <property type="entry name" value="CBS-domain pair"/>
    <property type="match status" value="1"/>
</dbReference>
<dbReference type="InterPro" id="IPR046342">
    <property type="entry name" value="CBS_dom_sf"/>
</dbReference>
<dbReference type="InterPro" id="IPR001807">
    <property type="entry name" value="ClC"/>
</dbReference>
<feature type="transmembrane region" description="Helical" evidence="10">
    <location>
        <begin position="237"/>
        <end position="259"/>
    </location>
</feature>
<keyword evidence="7" id="KW-0869">Chloride channel</keyword>
<feature type="transmembrane region" description="Helical" evidence="10">
    <location>
        <begin position="338"/>
        <end position="359"/>
    </location>
</feature>
<dbReference type="InterPro" id="IPR050368">
    <property type="entry name" value="ClC-type_chloride_channel"/>
</dbReference>
<dbReference type="PANTHER" id="PTHR43427:SF6">
    <property type="entry name" value="CHLORIDE CHANNEL PROTEIN CLC-E"/>
    <property type="match status" value="1"/>
</dbReference>
<dbReference type="InterPro" id="IPR000644">
    <property type="entry name" value="CBS_dom"/>
</dbReference>
<dbReference type="CDD" id="cd04613">
    <property type="entry name" value="CBS_pair_voltage-gated_CLC_bac"/>
    <property type="match status" value="1"/>
</dbReference>
<evidence type="ECO:0000256" key="2">
    <source>
        <dbReference type="ARBA" id="ARBA00022448"/>
    </source>
</evidence>
<dbReference type="InterPro" id="IPR014743">
    <property type="entry name" value="Cl-channel_core"/>
</dbReference>
<dbReference type="EMBL" id="UINC01017804">
    <property type="protein sequence ID" value="SVA74216.1"/>
    <property type="molecule type" value="Genomic_DNA"/>
</dbReference>
<keyword evidence="5" id="KW-0406">Ion transport</keyword>
<feature type="transmembrane region" description="Helical" evidence="10">
    <location>
        <begin position="371"/>
        <end position="395"/>
    </location>
</feature>
<keyword evidence="8" id="KW-0868">Chloride</keyword>
<accession>A0A381YAS8</accession>
<feature type="transmembrane region" description="Helical" evidence="10">
    <location>
        <begin position="64"/>
        <end position="89"/>
    </location>
</feature>
<dbReference type="SUPFAM" id="SSF81340">
    <property type="entry name" value="Clc chloride channel"/>
    <property type="match status" value="1"/>
</dbReference>
<sequence length="584" mass="63228">VESKLKIIQEKIKAYLMQDHNMLILAALIGFLSGFASTAFRWMIEFFGSVFSSEGLSLLGVTGTALPFLLPLMPMFGGIFTGIICHFFPDAVNENGVHRVMHSVALKAGKIRKRTLVTCSTTSALTIGSGGSAGREGPTVQIGSAVGSALGNFFHLSRERIRVLVGCGAAAGIAASFNAPLAGVLFALEIILGDFAIRTFSPIIVASVIGTATGRALEGNEITFQVPIHELVSYSEIIFYLFLGLLCGLVSRLFTLFYFKSHDFFEKKVHIPKFLKPALGGLFVGLISIGSPAILGNGYEFMEKALSGELLWGMALILIFLKIFSTSITLGSGGLGGIFAPSLFIGAMLGSAFGALVHGISPNFTASPETYALVGMGAVAGAVMQAPLTNILMLFELTNDYTIILPIMITCIVSAQTFRGFTKNSIYIQKLLKEGINIQHGREVSILNSIKVSEVMNNEVTNIPEGMPFRKILETISYSKNFYFPVVNSKGEMSGILSFHMVREMIFEEELADLVVANDLSVKPVKFLTPENNLNQAMELFAQLDVEQLPVVHNNDVKRVIGMVNRGEVVAAYNREVLVSEFDQ</sequence>